<comment type="function">
    <text evidence="7">Single strand-specific metallo-endoribonuclease involved in late-stage 70S ribosome quality control and in maturation of the 3' terminus of the 16S rRNA.</text>
</comment>
<protein>
    <recommendedName>
        <fullName evidence="7">Endoribonuclease YbeY</fullName>
        <ecNumber evidence="7">3.1.-.-</ecNumber>
    </recommendedName>
</protein>
<dbReference type="GO" id="GO:0006364">
    <property type="term" value="P:rRNA processing"/>
    <property type="evidence" value="ECO:0007669"/>
    <property type="project" value="UniProtKB-UniRule"/>
</dbReference>
<evidence type="ECO:0000256" key="7">
    <source>
        <dbReference type="HAMAP-Rule" id="MF_00009"/>
    </source>
</evidence>
<keyword evidence="5 7" id="KW-0378">Hydrolase</keyword>
<keyword evidence="2 7" id="KW-0540">Nuclease</keyword>
<evidence type="ECO:0000313" key="8">
    <source>
        <dbReference type="EMBL" id="OHA89888.1"/>
    </source>
</evidence>
<comment type="caution">
    <text evidence="8">The sequence shown here is derived from an EMBL/GenBank/DDBJ whole genome shotgun (WGS) entry which is preliminary data.</text>
</comment>
<dbReference type="Proteomes" id="UP000178538">
    <property type="component" value="Unassembled WGS sequence"/>
</dbReference>
<dbReference type="GO" id="GO:0008270">
    <property type="term" value="F:zinc ion binding"/>
    <property type="evidence" value="ECO:0007669"/>
    <property type="project" value="UniProtKB-UniRule"/>
</dbReference>
<feature type="binding site" evidence="7">
    <location>
        <position position="81"/>
    </location>
    <ligand>
        <name>Zn(2+)</name>
        <dbReference type="ChEBI" id="CHEBI:29105"/>
        <note>catalytic</note>
    </ligand>
</feature>
<comment type="similarity">
    <text evidence="1 7">Belongs to the endoribonuclease YbeY family.</text>
</comment>
<evidence type="ECO:0000256" key="4">
    <source>
        <dbReference type="ARBA" id="ARBA00022759"/>
    </source>
</evidence>
<dbReference type="HAMAP" id="MF_00009">
    <property type="entry name" value="Endoribonucl_YbeY"/>
    <property type="match status" value="1"/>
</dbReference>
<dbReference type="SUPFAM" id="SSF55486">
    <property type="entry name" value="Metalloproteases ('zincins'), catalytic domain"/>
    <property type="match status" value="1"/>
</dbReference>
<keyword evidence="7" id="KW-0963">Cytoplasm</keyword>
<keyword evidence="4 7" id="KW-0255">Endonuclease</keyword>
<dbReference type="InterPro" id="IPR023091">
    <property type="entry name" value="MetalPrtase_cat_dom_sf_prd"/>
</dbReference>
<sequence>MKSKNLLDAGRTRIKNQILGKKYELSLVFAKDTLMRRLNRTYRGKDKPTNVLAFPLSKTSGEIFINPSRAEPFGVKLLFIHALLHLKGMRHGAKMEKLEKQILNGTSNRRRY</sequence>
<evidence type="ECO:0000256" key="6">
    <source>
        <dbReference type="ARBA" id="ARBA00022833"/>
    </source>
</evidence>
<organism evidence="8 9">
    <name type="scientific">Candidatus Zambryskibacteria bacterium RIFCSPHIGHO2_01_FULL_44_22b</name>
    <dbReference type="NCBI Taxonomy" id="1802737"/>
    <lineage>
        <taxon>Bacteria</taxon>
        <taxon>Candidatus Zambryskiibacteriota</taxon>
    </lineage>
</organism>
<keyword evidence="6 7" id="KW-0862">Zinc</keyword>
<accession>A0A1G2SYQ9</accession>
<evidence type="ECO:0000313" key="9">
    <source>
        <dbReference type="Proteomes" id="UP000178538"/>
    </source>
</evidence>
<feature type="binding site" evidence="7">
    <location>
        <position position="85"/>
    </location>
    <ligand>
        <name>Zn(2+)</name>
        <dbReference type="ChEBI" id="CHEBI:29105"/>
        <note>catalytic</note>
    </ligand>
</feature>
<feature type="binding site" evidence="7">
    <location>
        <position position="91"/>
    </location>
    <ligand>
        <name>Zn(2+)</name>
        <dbReference type="ChEBI" id="CHEBI:29105"/>
        <note>catalytic</note>
    </ligand>
</feature>
<dbReference type="EC" id="3.1.-.-" evidence="7"/>
<dbReference type="GO" id="GO:0004222">
    <property type="term" value="F:metalloendopeptidase activity"/>
    <property type="evidence" value="ECO:0007669"/>
    <property type="project" value="InterPro"/>
</dbReference>
<name>A0A1G2SYQ9_9BACT</name>
<dbReference type="GO" id="GO:0005737">
    <property type="term" value="C:cytoplasm"/>
    <property type="evidence" value="ECO:0007669"/>
    <property type="project" value="UniProtKB-SubCell"/>
</dbReference>
<keyword evidence="7" id="KW-0698">rRNA processing</keyword>
<dbReference type="STRING" id="1802737.A2832_01990"/>
<dbReference type="Gene3D" id="3.40.390.30">
    <property type="entry name" value="Metalloproteases ('zincins'), catalytic domain"/>
    <property type="match status" value="1"/>
</dbReference>
<reference evidence="8 9" key="1">
    <citation type="journal article" date="2016" name="Nat. Commun.">
        <title>Thousands of microbial genomes shed light on interconnected biogeochemical processes in an aquifer system.</title>
        <authorList>
            <person name="Anantharaman K."/>
            <person name="Brown C.T."/>
            <person name="Hug L.A."/>
            <person name="Sharon I."/>
            <person name="Castelle C.J."/>
            <person name="Probst A.J."/>
            <person name="Thomas B.C."/>
            <person name="Singh A."/>
            <person name="Wilkins M.J."/>
            <person name="Karaoz U."/>
            <person name="Brodie E.L."/>
            <person name="Williams K.H."/>
            <person name="Hubbard S.S."/>
            <person name="Banfield J.F."/>
        </authorList>
    </citation>
    <scope>NUCLEOTIDE SEQUENCE [LARGE SCALE GENOMIC DNA]</scope>
</reference>
<dbReference type="Pfam" id="PF02130">
    <property type="entry name" value="YbeY"/>
    <property type="match status" value="1"/>
</dbReference>
<dbReference type="AlphaFoldDB" id="A0A1G2SYQ9"/>
<evidence type="ECO:0000256" key="1">
    <source>
        <dbReference type="ARBA" id="ARBA00010875"/>
    </source>
</evidence>
<dbReference type="InterPro" id="IPR002036">
    <property type="entry name" value="YbeY"/>
</dbReference>
<evidence type="ECO:0000256" key="3">
    <source>
        <dbReference type="ARBA" id="ARBA00022723"/>
    </source>
</evidence>
<evidence type="ECO:0000256" key="2">
    <source>
        <dbReference type="ARBA" id="ARBA00022722"/>
    </source>
</evidence>
<comment type="cofactor">
    <cofactor evidence="7">
        <name>Zn(2+)</name>
        <dbReference type="ChEBI" id="CHEBI:29105"/>
    </cofactor>
    <text evidence="7">Binds 1 zinc ion.</text>
</comment>
<comment type="subcellular location">
    <subcellularLocation>
        <location evidence="7">Cytoplasm</location>
    </subcellularLocation>
</comment>
<dbReference type="EMBL" id="MHVG01000023">
    <property type="protein sequence ID" value="OHA89888.1"/>
    <property type="molecule type" value="Genomic_DNA"/>
</dbReference>
<evidence type="ECO:0000256" key="5">
    <source>
        <dbReference type="ARBA" id="ARBA00022801"/>
    </source>
</evidence>
<keyword evidence="7" id="KW-0690">Ribosome biogenesis</keyword>
<proteinExistence type="inferred from homology"/>
<dbReference type="GO" id="GO:0004521">
    <property type="term" value="F:RNA endonuclease activity"/>
    <property type="evidence" value="ECO:0007669"/>
    <property type="project" value="UniProtKB-UniRule"/>
</dbReference>
<gene>
    <name evidence="7" type="primary">ybeY</name>
    <name evidence="8" type="ORF">A2832_01990</name>
</gene>
<keyword evidence="3 7" id="KW-0479">Metal-binding</keyword>